<evidence type="ECO:0000256" key="1">
    <source>
        <dbReference type="SAM" id="MobiDB-lite"/>
    </source>
</evidence>
<comment type="caution">
    <text evidence="2">The sequence shown here is derived from an EMBL/GenBank/DDBJ whole genome shotgun (WGS) entry which is preliminary data.</text>
</comment>
<name>A0A0F9B8F9_9ZZZZ</name>
<reference evidence="2" key="1">
    <citation type="journal article" date="2015" name="Nature">
        <title>Complex archaea that bridge the gap between prokaryotes and eukaryotes.</title>
        <authorList>
            <person name="Spang A."/>
            <person name="Saw J.H."/>
            <person name="Jorgensen S.L."/>
            <person name="Zaremba-Niedzwiedzka K."/>
            <person name="Martijn J."/>
            <person name="Lind A.E."/>
            <person name="van Eijk R."/>
            <person name="Schleper C."/>
            <person name="Guy L."/>
            <person name="Ettema T.J."/>
        </authorList>
    </citation>
    <scope>NUCLEOTIDE SEQUENCE</scope>
</reference>
<accession>A0A0F9B8F9</accession>
<dbReference type="Gene3D" id="2.60.120.260">
    <property type="entry name" value="Galactose-binding domain-like"/>
    <property type="match status" value="1"/>
</dbReference>
<dbReference type="AlphaFoldDB" id="A0A0F9B8F9"/>
<proteinExistence type="predicted"/>
<evidence type="ECO:0000313" key="2">
    <source>
        <dbReference type="EMBL" id="KKL17910.1"/>
    </source>
</evidence>
<organism evidence="2">
    <name type="scientific">marine sediment metagenome</name>
    <dbReference type="NCBI Taxonomy" id="412755"/>
    <lineage>
        <taxon>unclassified sequences</taxon>
        <taxon>metagenomes</taxon>
        <taxon>ecological metagenomes</taxon>
    </lineage>
</organism>
<feature type="region of interest" description="Disordered" evidence="1">
    <location>
        <begin position="1"/>
        <end position="54"/>
    </location>
</feature>
<sequence>MANKRIQKRIYDKLNSTPLPPSGTEPPKSSAIGGRAVGSKHEHTHTKNGTDPIDSTLNKAAIALTTRGDIMFRNATVSTRLAKGTEGHVLTMGASDPAWTAPDGGDIGEGYINIPAWNYDSIGQGTWVVVMNTLQIYAGVFNNSSFADGDNISYKVFLAAGTYTLDVHTMRNTNMAIIDIDIAGVEVASYDAYGTVLLNVKQKTTGIVIATAGIKDIKVRTDGKNGSSTAYNTHFSSISLWRTA</sequence>
<gene>
    <name evidence="2" type="ORF">LCGC14_2480820</name>
</gene>
<dbReference type="EMBL" id="LAZR01039071">
    <property type="protein sequence ID" value="KKL17910.1"/>
    <property type="molecule type" value="Genomic_DNA"/>
</dbReference>
<protein>
    <submittedName>
        <fullName evidence="2">Uncharacterized protein</fullName>
    </submittedName>
</protein>